<dbReference type="RefSeq" id="WP_191203704.1">
    <property type="nucleotide sequence ID" value="NZ_JACXZA010000002.1"/>
</dbReference>
<sequence>MTEQAANGITANEKLQRSVLRSFITEQCCIKHLPAQLKKKLIVLEHLTNQLDADKIYTEKEINAFIKPLNEDFATIRRELYIHRFVNRENEIYEVNDRREWRDWRTLG</sequence>
<comment type="caution">
    <text evidence="2">The sequence shown here is derived from an EMBL/GenBank/DDBJ whole genome shotgun (WGS) entry which is preliminary data.</text>
</comment>
<evidence type="ECO:0000313" key="3">
    <source>
        <dbReference type="Proteomes" id="UP000609346"/>
    </source>
</evidence>
<keyword evidence="3" id="KW-1185">Reference proteome</keyword>
<protein>
    <submittedName>
        <fullName evidence="2">DUF2087 domain-containing protein</fullName>
    </submittedName>
</protein>
<proteinExistence type="predicted"/>
<dbReference type="InterPro" id="IPR018656">
    <property type="entry name" value="DUF2087"/>
</dbReference>
<dbReference type="Pfam" id="PF09860">
    <property type="entry name" value="DUF2087"/>
    <property type="match status" value="1"/>
</dbReference>
<accession>A0ABR8MV59</accession>
<reference evidence="2 3" key="1">
    <citation type="submission" date="2020-09" db="EMBL/GenBank/DDBJ databases">
        <title>Paenibacillus sp. strain PR3 16S rRNA gene Genome sequencing and assembly.</title>
        <authorList>
            <person name="Kim J."/>
        </authorList>
    </citation>
    <scope>NUCLEOTIDE SEQUENCE [LARGE SCALE GENOMIC DNA]</scope>
    <source>
        <strain evidence="2 3">PR3</strain>
    </source>
</reference>
<name>A0ABR8MV59_9BACL</name>
<dbReference type="Proteomes" id="UP000609346">
    <property type="component" value="Unassembled WGS sequence"/>
</dbReference>
<evidence type="ECO:0000259" key="1">
    <source>
        <dbReference type="Pfam" id="PF09860"/>
    </source>
</evidence>
<feature type="domain" description="DUF2087" evidence="1">
    <location>
        <begin position="30"/>
        <end position="94"/>
    </location>
</feature>
<evidence type="ECO:0000313" key="2">
    <source>
        <dbReference type="EMBL" id="MBD3919465.1"/>
    </source>
</evidence>
<gene>
    <name evidence="2" type="ORF">H8B09_11935</name>
</gene>
<organism evidence="2 3">
    <name type="scientific">Paenibacillus terricola</name>
    <dbReference type="NCBI Taxonomy" id="2763503"/>
    <lineage>
        <taxon>Bacteria</taxon>
        <taxon>Bacillati</taxon>
        <taxon>Bacillota</taxon>
        <taxon>Bacilli</taxon>
        <taxon>Bacillales</taxon>
        <taxon>Paenibacillaceae</taxon>
        <taxon>Paenibacillus</taxon>
    </lineage>
</organism>
<dbReference type="EMBL" id="JACXZA010000002">
    <property type="protein sequence ID" value="MBD3919465.1"/>
    <property type="molecule type" value="Genomic_DNA"/>
</dbReference>